<dbReference type="Gene3D" id="3.30.420.40">
    <property type="match status" value="1"/>
</dbReference>
<evidence type="ECO:0000256" key="1">
    <source>
        <dbReference type="SAM" id="MobiDB-lite"/>
    </source>
</evidence>
<dbReference type="eggNOG" id="ENOG502S09H">
    <property type="taxonomic scope" value="Eukaryota"/>
</dbReference>
<dbReference type="SUPFAM" id="SSF53067">
    <property type="entry name" value="Actin-like ATPase domain"/>
    <property type="match status" value="1"/>
</dbReference>
<dbReference type="Proteomes" id="UP000019484">
    <property type="component" value="Unassembled WGS sequence"/>
</dbReference>
<reference evidence="2 3" key="1">
    <citation type="submission" date="2013-03" db="EMBL/GenBank/DDBJ databases">
        <title>The Genome Sequence of Capronia coronata CBS 617.96.</title>
        <authorList>
            <consortium name="The Broad Institute Genomics Platform"/>
            <person name="Cuomo C."/>
            <person name="de Hoog S."/>
            <person name="Gorbushina A."/>
            <person name="Walker B."/>
            <person name="Young S.K."/>
            <person name="Zeng Q."/>
            <person name="Gargeya S."/>
            <person name="Fitzgerald M."/>
            <person name="Haas B."/>
            <person name="Abouelleil A."/>
            <person name="Allen A.W."/>
            <person name="Alvarado L."/>
            <person name="Arachchi H.M."/>
            <person name="Berlin A.M."/>
            <person name="Chapman S.B."/>
            <person name="Gainer-Dewar J."/>
            <person name="Goldberg J."/>
            <person name="Griggs A."/>
            <person name="Gujja S."/>
            <person name="Hansen M."/>
            <person name="Howarth C."/>
            <person name="Imamovic A."/>
            <person name="Ireland A."/>
            <person name="Larimer J."/>
            <person name="McCowan C."/>
            <person name="Murphy C."/>
            <person name="Pearson M."/>
            <person name="Poon T.W."/>
            <person name="Priest M."/>
            <person name="Roberts A."/>
            <person name="Saif S."/>
            <person name="Shea T."/>
            <person name="Sisk P."/>
            <person name="Sykes S."/>
            <person name="Wortman J."/>
            <person name="Nusbaum C."/>
            <person name="Birren B."/>
        </authorList>
    </citation>
    <scope>NUCLEOTIDE SEQUENCE [LARGE SCALE GENOMIC DNA]</scope>
    <source>
        <strain evidence="2 3">CBS 617.96</strain>
    </source>
</reference>
<comment type="caution">
    <text evidence="2">The sequence shown here is derived from an EMBL/GenBank/DDBJ whole genome shotgun (WGS) entry which is preliminary data.</text>
</comment>
<dbReference type="PANTHER" id="PTHR42749">
    <property type="entry name" value="CELL SHAPE-DETERMINING PROTEIN MREB"/>
    <property type="match status" value="1"/>
</dbReference>
<dbReference type="GeneID" id="19159002"/>
<organism evidence="2 3">
    <name type="scientific">Capronia coronata CBS 617.96</name>
    <dbReference type="NCBI Taxonomy" id="1182541"/>
    <lineage>
        <taxon>Eukaryota</taxon>
        <taxon>Fungi</taxon>
        <taxon>Dikarya</taxon>
        <taxon>Ascomycota</taxon>
        <taxon>Pezizomycotina</taxon>
        <taxon>Eurotiomycetes</taxon>
        <taxon>Chaetothyriomycetidae</taxon>
        <taxon>Chaetothyriales</taxon>
        <taxon>Herpotrichiellaceae</taxon>
        <taxon>Capronia</taxon>
    </lineage>
</organism>
<feature type="compositionally biased region" description="Basic residues" evidence="1">
    <location>
        <begin position="163"/>
        <end position="173"/>
    </location>
</feature>
<dbReference type="EMBL" id="AMWN01000003">
    <property type="protein sequence ID" value="EXJ91009.1"/>
    <property type="molecule type" value="Genomic_DNA"/>
</dbReference>
<dbReference type="HOGENOM" id="CLU_009958_2_1_1"/>
<keyword evidence="3" id="KW-1185">Reference proteome</keyword>
<proteinExistence type="predicted"/>
<name>W9Z926_9EURO</name>
<dbReference type="OrthoDB" id="2963168at2759"/>
<accession>W9Z926</accession>
<dbReference type="STRING" id="1182541.W9Z926"/>
<dbReference type="AlphaFoldDB" id="W9Z926"/>
<feature type="region of interest" description="Disordered" evidence="1">
    <location>
        <begin position="128"/>
        <end position="175"/>
    </location>
</feature>
<evidence type="ECO:0000313" key="3">
    <source>
        <dbReference type="Proteomes" id="UP000019484"/>
    </source>
</evidence>
<evidence type="ECO:0000313" key="2">
    <source>
        <dbReference type="EMBL" id="EXJ91009.1"/>
    </source>
</evidence>
<gene>
    <name evidence="2" type="ORF">A1O1_04116</name>
</gene>
<dbReference type="RefSeq" id="XP_007723203.1">
    <property type="nucleotide sequence ID" value="XM_007725013.1"/>
</dbReference>
<dbReference type="PANTHER" id="PTHR42749:SF8">
    <property type="entry name" value="HSP70 FAMILY PROTEIN (AFU_ORTHOLOGUE AFUA_3G13740)"/>
    <property type="match status" value="1"/>
</dbReference>
<protein>
    <submittedName>
        <fullName evidence="2">Uncharacterized protein</fullName>
    </submittedName>
</protein>
<dbReference type="InterPro" id="IPR043129">
    <property type="entry name" value="ATPase_NBD"/>
</dbReference>
<dbReference type="CDD" id="cd10170">
    <property type="entry name" value="ASKHA_NBD_HSP70"/>
    <property type="match status" value="1"/>
</dbReference>
<sequence length="822" mass="91371">MNPLEPVFRQISHVPQVVPLANTHAVNSTAIETYESPPSARAELNGDQRGGTQQLHPESVGARFIVAVDFGTTYSTVAFAKVGPGTDVSGLGPNDIRCIVNYEDAAGSRDARMNARYDNVPTELLYFSPSYSDSETSDSESAPRENEFEQDFESPPGSPRIRPGPRGRKRTRRVQQQIWTRQGFIEWGYRVHHIQKHPHELHSKNDVEIVRLIKLILGDEQADEADESSGAGGVQTKRLRDVQREILQQVSRLQDRKAVRCLNDILTDYLVRLLYHAKQILRRNEGLTADSQIDYVLCVPVSWSPAASQTMHNAMASAVRKSGLGTLYGDAIIADLFIVSEPEAAAQFVLASLGEKGRLRQNQIFTLLDAGGGTVDITTYKVTSDGNRPLRLQGEMIPPDGALCGSSLINEAYKKRLLEKLCDTDFNGGADELKSVVAGLVADFEVSLKPYIDFTKKKTLPRRLYIPGLRDNPEKKISKHCLRFSEQEIFDLFKDCLNGVSRLLESQLDRAAKKGLTVIDVVVVGGFGESPALRARIEQVTACRTNMVGGKIGLIWPDKFPTSTVARGAVLRSLNKENGPSRISRASYGFLQTEPYKEHKEHVQAGLVPSVDKVDGFEYVKNTILWVIQKDDKLDTRFTSKTFPSSHTFGRQEPKLVCVECLYTSAKRHRSHFPRDHAENEGLSNLRLFFFLFSPFFPLASIPPNTAPRSTPSSSIFLVFTRAVLHTADQPAGATLLGEIEIDMTEFRNDLPTKENAYTDTAAKMAKRRIIDVTFDLVITVEGQQLMYEARWPSHTQAHLGDVRKTKTGYLSLAPGFAPGTV</sequence>